<dbReference type="HOGENOM" id="CLU_011736_2_0_11"/>
<sequence length="692" mass="79748">MDGHKQYLTDLIEGKLTRFVIPVYQRNYDWKPEQCGRLFDDLVEVAKTGRTEHFFGSIVSQTPRGERVVIDGQQRITTVFLLLAAIRTQVKAGIVTSNDEDLAEDIDDYYLIDKKHKQDQKLRLKLVKSDSEAFRAILDEKPDDYIQGSNVTQNFLYFLDRIARMDISVDELYESIKSLCIIDITLDPPDDAQLIFESLNSTGLDLSEADKIRNFVLMNLNQERQEIYYEDYWNAVEHNTDYRVSDYIRFFLAAREAKTPAIKKVYPAFRTYAHKYFKDPNGGALEIDTEPLLKELLAYSKHYRACIRHDTGVKDIDSALKAIHVFDASVTQPYLLNLLEYRAQGDIDDDAVATVLWTLDTYLFRRWASGLPANALNKVFETLHGDALRGVADGAEYSKVVKYVLTHKGGQSRLPDDGEFLYALDTRDFYRVQNRKYYLYDRLENGTSDERVEVVSGLEEGNFSVEHVMPQTLNAEWKRALGDDWERVHEEWCHKMANLTLTAYNSDYSNRPFQQKRDMKDGFRASGFRMNQWIAQQETWGEPQMKKREEMLEEQFLETWPYPETSYEPKKALPEVAELDSGVEFTGRRIAAFSFMGVRYVATQWNDMEAKVLQLLHELEPAKIHSLVDGTSYPASAFRSTEAQGHSKIARGVYARTASSTAAKIDLLKSVFEICEIDANELSFEMPLDADE</sequence>
<dbReference type="RefSeq" id="WP_015778930.1">
    <property type="nucleotide sequence ID" value="NC_013170.1"/>
</dbReference>
<gene>
    <name evidence="3" type="ordered locus">Ccur_13920</name>
</gene>
<dbReference type="KEGG" id="ccu:Ccur_13920"/>
<evidence type="ECO:0000313" key="4">
    <source>
        <dbReference type="Proteomes" id="UP000000954"/>
    </source>
</evidence>
<dbReference type="EMBL" id="CP001682">
    <property type="protein sequence ID" value="ACU95067.1"/>
    <property type="molecule type" value="Genomic_DNA"/>
</dbReference>
<reference evidence="3 4" key="1">
    <citation type="journal article" date="2009" name="Stand. Genomic Sci.">
        <title>Complete genome sequence of Cryptobacterium curtum type strain (12-3).</title>
        <authorList>
            <person name="Mavrommatis K."/>
            <person name="Pukall R."/>
            <person name="Rohde C."/>
            <person name="Chen F."/>
            <person name="Sims D."/>
            <person name="Brettin T."/>
            <person name="Kuske C."/>
            <person name="Detter J.C."/>
            <person name="Han C."/>
            <person name="Lapidus A."/>
            <person name="Copeland A."/>
            <person name="Glavina Del Rio T."/>
            <person name="Nolan M."/>
            <person name="Lucas S."/>
            <person name="Tice H."/>
            <person name="Cheng J.F."/>
            <person name="Bruce D."/>
            <person name="Goodwin L."/>
            <person name="Pitluck S."/>
            <person name="Ovchinnikova G."/>
            <person name="Pati A."/>
            <person name="Ivanova N."/>
            <person name="Chen A."/>
            <person name="Palaniappan K."/>
            <person name="Chain P."/>
            <person name="D'haeseleer P."/>
            <person name="Goker M."/>
            <person name="Bristow J."/>
            <person name="Eisen J.A."/>
            <person name="Markowitz V."/>
            <person name="Hugenholtz P."/>
            <person name="Rohde M."/>
            <person name="Klenk H.P."/>
            <person name="Kyrpides N.C."/>
        </authorList>
    </citation>
    <scope>NUCLEOTIDE SEQUENCE [LARGE SCALE GENOMIC DNA]</scope>
    <source>
        <strain evidence="4">ATCC 700683 / DSM 15641 / 12-3</strain>
    </source>
</reference>
<evidence type="ECO:0000313" key="3">
    <source>
        <dbReference type="EMBL" id="ACU95067.1"/>
    </source>
</evidence>
<evidence type="ECO:0000259" key="2">
    <source>
        <dbReference type="Pfam" id="PF07510"/>
    </source>
</evidence>
<dbReference type="AlphaFoldDB" id="C7MLC0"/>
<evidence type="ECO:0000259" key="1">
    <source>
        <dbReference type="Pfam" id="PF03235"/>
    </source>
</evidence>
<dbReference type="Pfam" id="PF07510">
    <property type="entry name" value="GmrSD_C"/>
    <property type="match status" value="1"/>
</dbReference>
<proteinExistence type="predicted"/>
<dbReference type="STRING" id="469378.Ccur_13920"/>
<name>C7MLC0_CRYCD</name>
<dbReference type="Pfam" id="PF03235">
    <property type="entry name" value="GmrSD_N"/>
    <property type="match status" value="1"/>
</dbReference>
<dbReference type="OrthoDB" id="9798761at2"/>
<keyword evidence="4" id="KW-1185">Reference proteome</keyword>
<feature type="domain" description="GmrSD restriction endonucleases N-terminal" evidence="1">
    <location>
        <begin position="9"/>
        <end position="216"/>
    </location>
</feature>
<accession>C7MLC0</accession>
<dbReference type="Proteomes" id="UP000000954">
    <property type="component" value="Chromosome"/>
</dbReference>
<dbReference type="eggNOG" id="COG1479">
    <property type="taxonomic scope" value="Bacteria"/>
</dbReference>
<protein>
    <submittedName>
        <fullName evidence="3">Uncharacterized conserved protein</fullName>
    </submittedName>
</protein>
<dbReference type="InterPro" id="IPR011089">
    <property type="entry name" value="GmrSD_C"/>
</dbReference>
<dbReference type="PANTHER" id="PTHR35149">
    <property type="entry name" value="SLL5132 PROTEIN"/>
    <property type="match status" value="1"/>
</dbReference>
<feature type="domain" description="GmrSD restriction endonucleases C-terminal" evidence="2">
    <location>
        <begin position="415"/>
        <end position="552"/>
    </location>
</feature>
<organism evidence="3 4">
    <name type="scientific">Cryptobacterium curtum (strain ATCC 700683 / DSM 15641 / CCUG 43107 / 12-3)</name>
    <dbReference type="NCBI Taxonomy" id="469378"/>
    <lineage>
        <taxon>Bacteria</taxon>
        <taxon>Bacillati</taxon>
        <taxon>Actinomycetota</taxon>
        <taxon>Coriobacteriia</taxon>
        <taxon>Eggerthellales</taxon>
        <taxon>Eggerthellaceae</taxon>
        <taxon>Cryptobacterium</taxon>
    </lineage>
</organism>
<dbReference type="InterPro" id="IPR004919">
    <property type="entry name" value="GmrSD_N"/>
</dbReference>
<dbReference type="PANTHER" id="PTHR35149:SF2">
    <property type="entry name" value="DUF262 DOMAIN-CONTAINING PROTEIN"/>
    <property type="match status" value="1"/>
</dbReference>